<keyword evidence="3 6" id="KW-0812">Transmembrane</keyword>
<feature type="domain" description="Cation/H+ exchanger transmembrane" evidence="7">
    <location>
        <begin position="13"/>
        <end position="127"/>
    </location>
</feature>
<proteinExistence type="inferred from homology"/>
<evidence type="ECO:0000256" key="3">
    <source>
        <dbReference type="ARBA" id="ARBA00022692"/>
    </source>
</evidence>
<dbReference type="PANTHER" id="PTHR31102">
    <property type="match status" value="1"/>
</dbReference>
<name>A0A914R5U7_9BILA</name>
<comment type="similarity">
    <text evidence="2">Belongs to the monovalent cation:proton antiporter 1 (CPA1) transporter (TC 2.A.36) family.</text>
</comment>
<dbReference type="AlphaFoldDB" id="A0A914R5U7"/>
<dbReference type="GO" id="GO:0016020">
    <property type="term" value="C:membrane"/>
    <property type="evidence" value="ECO:0007669"/>
    <property type="project" value="UniProtKB-SubCell"/>
</dbReference>
<evidence type="ECO:0000313" key="9">
    <source>
        <dbReference type="WBParaSite" id="PDA_v2.g6814.t1"/>
    </source>
</evidence>
<comment type="subcellular location">
    <subcellularLocation>
        <location evidence="1">Membrane</location>
        <topology evidence="1">Multi-pass membrane protein</topology>
    </subcellularLocation>
</comment>
<dbReference type="WBParaSite" id="PDA_v2.g6814.t1">
    <property type="protein sequence ID" value="PDA_v2.g6814.t1"/>
    <property type="gene ID" value="PDA_v2.g6814"/>
</dbReference>
<dbReference type="GO" id="GO:1902600">
    <property type="term" value="P:proton transmembrane transport"/>
    <property type="evidence" value="ECO:0007669"/>
    <property type="project" value="InterPro"/>
</dbReference>
<keyword evidence="4 6" id="KW-1133">Transmembrane helix</keyword>
<accession>A0A914R5U7</accession>
<feature type="transmembrane region" description="Helical" evidence="6">
    <location>
        <begin position="77"/>
        <end position="101"/>
    </location>
</feature>
<evidence type="ECO:0000256" key="4">
    <source>
        <dbReference type="ARBA" id="ARBA00022989"/>
    </source>
</evidence>
<evidence type="ECO:0000313" key="8">
    <source>
        <dbReference type="Proteomes" id="UP000887578"/>
    </source>
</evidence>
<feature type="transmembrane region" description="Helical" evidence="6">
    <location>
        <begin position="40"/>
        <end position="65"/>
    </location>
</feature>
<dbReference type="PANTHER" id="PTHR31102:SF1">
    <property type="entry name" value="CATION_H+ EXCHANGER DOMAIN-CONTAINING PROTEIN"/>
    <property type="match status" value="1"/>
</dbReference>
<dbReference type="GO" id="GO:0015297">
    <property type="term" value="F:antiporter activity"/>
    <property type="evidence" value="ECO:0007669"/>
    <property type="project" value="InterPro"/>
</dbReference>
<organism evidence="8 9">
    <name type="scientific">Panagrolaimus davidi</name>
    <dbReference type="NCBI Taxonomy" id="227884"/>
    <lineage>
        <taxon>Eukaryota</taxon>
        <taxon>Metazoa</taxon>
        <taxon>Ecdysozoa</taxon>
        <taxon>Nematoda</taxon>
        <taxon>Chromadorea</taxon>
        <taxon>Rhabditida</taxon>
        <taxon>Tylenchina</taxon>
        <taxon>Panagrolaimomorpha</taxon>
        <taxon>Panagrolaimoidea</taxon>
        <taxon>Panagrolaimidae</taxon>
        <taxon>Panagrolaimus</taxon>
    </lineage>
</organism>
<dbReference type="InterPro" id="IPR006153">
    <property type="entry name" value="Cation/H_exchanger_TM"/>
</dbReference>
<reference evidence="9" key="1">
    <citation type="submission" date="2022-11" db="UniProtKB">
        <authorList>
            <consortium name="WormBaseParasite"/>
        </authorList>
    </citation>
    <scope>IDENTIFICATION</scope>
</reference>
<evidence type="ECO:0000256" key="2">
    <source>
        <dbReference type="ARBA" id="ARBA00007367"/>
    </source>
</evidence>
<evidence type="ECO:0000256" key="6">
    <source>
        <dbReference type="SAM" id="Phobius"/>
    </source>
</evidence>
<dbReference type="InterPro" id="IPR051843">
    <property type="entry name" value="CPA1_transporter"/>
</dbReference>
<keyword evidence="5 6" id="KW-0472">Membrane</keyword>
<protein>
    <submittedName>
        <fullName evidence="9">Cation/H+ exchanger domain-containing protein</fullName>
    </submittedName>
</protein>
<evidence type="ECO:0000256" key="1">
    <source>
        <dbReference type="ARBA" id="ARBA00004141"/>
    </source>
</evidence>
<evidence type="ECO:0000259" key="7">
    <source>
        <dbReference type="Pfam" id="PF00999"/>
    </source>
</evidence>
<dbReference type="Proteomes" id="UP000887578">
    <property type="component" value="Unplaced"/>
</dbReference>
<feature type="transmembrane region" description="Helical" evidence="6">
    <location>
        <begin position="12"/>
        <end position="34"/>
    </location>
</feature>
<evidence type="ECO:0000256" key="5">
    <source>
        <dbReference type="ARBA" id="ARBA00023136"/>
    </source>
</evidence>
<sequence>MTYLLLTGKEEHALHISWVLFFQPLLFAFIGVFFDFSVFTWRLLFDALTILGIGVLIRILAVFLFVLCSHFNYKEKLFASICFIPKATVQAALAPPLTFFVLSNMETKQYANLVLQTCILSILITAPIGELLILLLGRRALKRTHVISDISSTLPPPSQLPLSNNVEAIPIETLQQHTYTKVDDVI</sequence>
<keyword evidence="8" id="KW-1185">Reference proteome</keyword>
<feature type="transmembrane region" description="Helical" evidence="6">
    <location>
        <begin position="113"/>
        <end position="136"/>
    </location>
</feature>
<dbReference type="Pfam" id="PF00999">
    <property type="entry name" value="Na_H_Exchanger"/>
    <property type="match status" value="1"/>
</dbReference>